<organism evidence="3 4">
    <name type="scientific">Lentilactobacillus fungorum</name>
    <dbReference type="NCBI Taxonomy" id="2201250"/>
    <lineage>
        <taxon>Bacteria</taxon>
        <taxon>Bacillati</taxon>
        <taxon>Bacillota</taxon>
        <taxon>Bacilli</taxon>
        <taxon>Lactobacillales</taxon>
        <taxon>Lactobacillaceae</taxon>
        <taxon>Lentilactobacillus</taxon>
    </lineage>
</organism>
<reference evidence="3 4" key="1">
    <citation type="journal article" date="2021" name="Int. J. Syst. Evol. Microbiol.">
        <title>Lentilactobacillus fungorum sp. nov., isolated from spent mushroom substrates.</title>
        <authorList>
            <person name="Tohno M."/>
            <person name="Tanizawa Y."/>
            <person name="Kojima Y."/>
            <person name="Sakamoto M."/>
            <person name="Ohkuma M."/>
            <person name="Kobayashi H."/>
        </authorList>
    </citation>
    <scope>NUCLEOTIDE SEQUENCE [LARGE SCALE GENOMIC DNA]</scope>
    <source>
        <strain evidence="3 4">YK48G</strain>
    </source>
</reference>
<feature type="signal peptide" evidence="2">
    <location>
        <begin position="1"/>
        <end position="24"/>
    </location>
</feature>
<feature type="region of interest" description="Disordered" evidence="1">
    <location>
        <begin position="22"/>
        <end position="82"/>
    </location>
</feature>
<evidence type="ECO:0000256" key="1">
    <source>
        <dbReference type="SAM" id="MobiDB-lite"/>
    </source>
</evidence>
<keyword evidence="2" id="KW-0732">Signal</keyword>
<comment type="caution">
    <text evidence="3">The sequence shown here is derived from an EMBL/GenBank/DDBJ whole genome shotgun (WGS) entry which is preliminary data.</text>
</comment>
<feature type="compositionally biased region" description="Low complexity" evidence="1">
    <location>
        <begin position="22"/>
        <end position="32"/>
    </location>
</feature>
<gene>
    <name evidence="3" type="ORF">YK48G_20070</name>
</gene>
<proteinExistence type="predicted"/>
<evidence type="ECO:0000313" key="3">
    <source>
        <dbReference type="EMBL" id="GHP14582.1"/>
    </source>
</evidence>
<name>A0ABQ3W2B1_9LACO</name>
<dbReference type="RefSeq" id="WP_203630564.1">
    <property type="nucleotide sequence ID" value="NZ_BNJR01000016.1"/>
</dbReference>
<feature type="compositionally biased region" description="Low complexity" evidence="1">
    <location>
        <begin position="40"/>
        <end position="72"/>
    </location>
</feature>
<evidence type="ECO:0000256" key="2">
    <source>
        <dbReference type="SAM" id="SignalP"/>
    </source>
</evidence>
<dbReference type="PROSITE" id="PS51257">
    <property type="entry name" value="PROKAR_LIPOPROTEIN"/>
    <property type="match status" value="1"/>
</dbReference>
<accession>A0ABQ3W2B1</accession>
<dbReference type="Proteomes" id="UP000604765">
    <property type="component" value="Unassembled WGS sequence"/>
</dbReference>
<sequence>MKLYKLGGVLLLSLILVGCGNSSSSSKGNNSESKTDMQNSSSKSASSSTSTQSSSSSSSQASTASSTIQSKTGQNPQTTNGRYDFASLTKQLAAKLPNTLLPQSTGLGQTAKAVHIRYEGNATNSTIYYSLGNKPLQLNDSSLKSEQPYATLTKKSYASSSSAQSNLDYTSAKENASLPKIDLGHSITGHTQGGAGQQYISWNEGNWSINVHGSKLNNTSPKQLATSMVTMFESYSLPAPKTQGSIKFSVGTGQDQTISWQDNNVIYTLKTNDHAVGIRMAASMK</sequence>
<keyword evidence="4" id="KW-1185">Reference proteome</keyword>
<protein>
    <recommendedName>
        <fullName evidence="5">Lipoprotein</fullName>
    </recommendedName>
</protein>
<dbReference type="EMBL" id="BNJR01000016">
    <property type="protein sequence ID" value="GHP14582.1"/>
    <property type="molecule type" value="Genomic_DNA"/>
</dbReference>
<evidence type="ECO:0000313" key="4">
    <source>
        <dbReference type="Proteomes" id="UP000604765"/>
    </source>
</evidence>
<evidence type="ECO:0008006" key="5">
    <source>
        <dbReference type="Google" id="ProtNLM"/>
    </source>
</evidence>
<feature type="chain" id="PRO_5045904990" description="Lipoprotein" evidence="2">
    <location>
        <begin position="25"/>
        <end position="285"/>
    </location>
</feature>